<evidence type="ECO:0000313" key="2">
    <source>
        <dbReference type="Proteomes" id="UP000507222"/>
    </source>
</evidence>
<sequence>MTIWKGQLQDIEIAAQFKQEDWRSAGFSDANRTLMLCNISRRADAYGCRCQQNEDNISV</sequence>
<proteinExistence type="predicted"/>
<reference evidence="1 2" key="1">
    <citation type="submission" date="2020-05" db="EMBL/GenBank/DDBJ databases">
        <authorList>
            <person name="Campoy J."/>
            <person name="Schneeberger K."/>
            <person name="Spophaly S."/>
        </authorList>
    </citation>
    <scope>NUCLEOTIDE SEQUENCE [LARGE SCALE GENOMIC DNA]</scope>
    <source>
        <strain evidence="1">PruArmRojPasFocal</strain>
    </source>
</reference>
<protein>
    <submittedName>
        <fullName evidence="1">Uncharacterized protein</fullName>
    </submittedName>
</protein>
<organism evidence="1 2">
    <name type="scientific">Prunus armeniaca</name>
    <name type="common">Apricot</name>
    <name type="synonym">Armeniaca vulgaris</name>
    <dbReference type="NCBI Taxonomy" id="36596"/>
    <lineage>
        <taxon>Eukaryota</taxon>
        <taxon>Viridiplantae</taxon>
        <taxon>Streptophyta</taxon>
        <taxon>Embryophyta</taxon>
        <taxon>Tracheophyta</taxon>
        <taxon>Spermatophyta</taxon>
        <taxon>Magnoliopsida</taxon>
        <taxon>eudicotyledons</taxon>
        <taxon>Gunneridae</taxon>
        <taxon>Pentapetalae</taxon>
        <taxon>rosids</taxon>
        <taxon>fabids</taxon>
        <taxon>Rosales</taxon>
        <taxon>Rosaceae</taxon>
        <taxon>Amygdaloideae</taxon>
        <taxon>Amygdaleae</taxon>
        <taxon>Prunus</taxon>
    </lineage>
</organism>
<gene>
    <name evidence="1" type="ORF">CURHAP_LOCUS40330</name>
</gene>
<dbReference type="EMBL" id="CAEKDK010000006">
    <property type="protein sequence ID" value="CAB4284720.1"/>
    <property type="molecule type" value="Genomic_DNA"/>
</dbReference>
<accession>A0A6J5V6Q5</accession>
<dbReference type="Proteomes" id="UP000507222">
    <property type="component" value="Unassembled WGS sequence"/>
</dbReference>
<evidence type="ECO:0000313" key="1">
    <source>
        <dbReference type="EMBL" id="CAB4284720.1"/>
    </source>
</evidence>
<name>A0A6J5V6Q5_PRUAR</name>
<dbReference type="AlphaFoldDB" id="A0A6J5V6Q5"/>